<protein>
    <submittedName>
        <fullName evidence="2">S-layer protein</fullName>
    </submittedName>
</protein>
<evidence type="ECO:0000259" key="1">
    <source>
        <dbReference type="PROSITE" id="PS51272"/>
    </source>
</evidence>
<reference evidence="2" key="1">
    <citation type="submission" date="2014-08" db="EMBL/GenBank/DDBJ databases">
        <authorList>
            <person name="Falentin Helene"/>
        </authorList>
    </citation>
    <scope>NUCLEOTIDE SEQUENCE</scope>
</reference>
<dbReference type="EMBL" id="LM676409">
    <property type="protein sequence ID" value="CEP26410.1"/>
    <property type="molecule type" value="Genomic_DNA"/>
</dbReference>
<name>A0A0B7NRC0_PROFF</name>
<proteinExistence type="predicted"/>
<dbReference type="InterPro" id="IPR051465">
    <property type="entry name" value="Cell_Envelope_Struct_Comp"/>
</dbReference>
<dbReference type="Pfam" id="PF00395">
    <property type="entry name" value="SLH"/>
    <property type="match status" value="2"/>
</dbReference>
<dbReference type="AlphaFoldDB" id="A0A0B7NRC0"/>
<dbReference type="PROSITE" id="PS51272">
    <property type="entry name" value="SLH"/>
    <property type="match status" value="2"/>
</dbReference>
<sequence>MGLVVTAAAAPADATSPTPTSAFAKGSSYLPGFDTSSDQAKSEWFFGRARSQAASINGSLLSASGGVNLYGDYAYSDSRGFKYDNTYKSESTENWGILNDNQLEGQDNRSYSANVVINGAVANNWLINFAWSPEAFATHTLATVSDNGGKAYGGNTAVNTGFFNLKLGTIQQESNWPAVINGTSNTLASSQISDSTGWAIKSILGWDGQILDWTGVKFLPVLDLGVFSSADNVTLADQANGTKSVTASSTLNQGQFSLLGDLLKLKWGEGERTATATGVAGTATATTAPLSDITVSTIFGLGATIKPGATWDLSKLGLIGQAASVLADLSLGLPGQNKTVVADDGTHAEAHQTGLGITAGLKIAANTGQLLSFSATLGSQDVEAQAPEGGIVLPGAECNTQYFSDVTPDMQFFNDICWLKEKGITTGWPDGTFRPVTPVARDAMAAFLYRQAGSPDVTLPKDPSFTDVPADNMFYKEIEWMQAKGIAAGWDDGTYRPLNDTNRDAMAAFIHRAVNQGIITLK</sequence>
<organism evidence="2">
    <name type="scientific">Propionibacterium freudenreichii subsp. freudenreichii</name>
    <dbReference type="NCBI Taxonomy" id="66712"/>
    <lineage>
        <taxon>Bacteria</taxon>
        <taxon>Bacillati</taxon>
        <taxon>Actinomycetota</taxon>
        <taxon>Actinomycetes</taxon>
        <taxon>Propionibacteriales</taxon>
        <taxon>Propionibacteriaceae</taxon>
        <taxon>Propionibacterium</taxon>
    </lineage>
</organism>
<gene>
    <name evidence="2" type="primary">slh2</name>
    <name evidence="2" type="ORF">PFCIRM138_07375</name>
</gene>
<accession>A0A0B7NRC0</accession>
<dbReference type="PANTHER" id="PTHR43308:SF5">
    <property type="entry name" value="S-LAYER PROTEIN _ PEPTIDOGLYCAN ENDO-BETA-N-ACETYLGLUCOSAMINIDASE"/>
    <property type="match status" value="1"/>
</dbReference>
<feature type="domain" description="SLH" evidence="1">
    <location>
        <begin position="463"/>
        <end position="522"/>
    </location>
</feature>
<dbReference type="PANTHER" id="PTHR43308">
    <property type="entry name" value="OUTER MEMBRANE PROTEIN ALPHA-RELATED"/>
    <property type="match status" value="1"/>
</dbReference>
<evidence type="ECO:0000313" key="2">
    <source>
        <dbReference type="EMBL" id="CEP26410.1"/>
    </source>
</evidence>
<dbReference type="InterPro" id="IPR001119">
    <property type="entry name" value="SLH_dom"/>
</dbReference>
<feature type="domain" description="SLH" evidence="1">
    <location>
        <begin position="399"/>
        <end position="462"/>
    </location>
</feature>